<accession>A0A5F9CAQ5</accession>
<dbReference type="GeneTree" id="ENSGT00940000165160"/>
<dbReference type="GO" id="GO:0005829">
    <property type="term" value="C:cytosol"/>
    <property type="evidence" value="ECO:0007669"/>
    <property type="project" value="UniProtKB-ARBA"/>
</dbReference>
<sequence>MNYHGSNCRQLGCRYGDFSSLVYGYGLGCSSFHKLGYGSGGSGSGYGGYRQSCCQPSHYRGYGLS</sequence>
<gene>
    <name evidence="4" type="primary">KRTAP19-5</name>
</gene>
<keyword evidence="3" id="KW-0416">Keratin</keyword>
<organism evidence="4 5">
    <name type="scientific">Oryctolagus cuniculus</name>
    <name type="common">Rabbit</name>
    <dbReference type="NCBI Taxonomy" id="9986"/>
    <lineage>
        <taxon>Eukaryota</taxon>
        <taxon>Metazoa</taxon>
        <taxon>Chordata</taxon>
        <taxon>Craniata</taxon>
        <taxon>Vertebrata</taxon>
        <taxon>Euteleostomi</taxon>
        <taxon>Mammalia</taxon>
        <taxon>Eutheria</taxon>
        <taxon>Euarchontoglires</taxon>
        <taxon>Glires</taxon>
        <taxon>Lagomorpha</taxon>
        <taxon>Leporidae</taxon>
        <taxon>Oryctolagus</taxon>
    </lineage>
</organism>
<evidence type="ECO:0000313" key="5">
    <source>
        <dbReference type="Proteomes" id="UP000001811"/>
    </source>
</evidence>
<evidence type="ECO:0000313" key="4">
    <source>
        <dbReference type="Ensembl" id="ENSOCUP00000030111.1"/>
    </source>
</evidence>
<name>A0A5F9CAQ5_RABIT</name>
<protein>
    <submittedName>
        <fullName evidence="4">Keratin associated protein 19-5</fullName>
    </submittedName>
</protein>
<dbReference type="GO" id="GO:0005882">
    <property type="term" value="C:intermediate filament"/>
    <property type="evidence" value="ECO:0007669"/>
    <property type="project" value="UniProtKB-KW"/>
</dbReference>
<dbReference type="EMBL" id="AAGW02017632">
    <property type="status" value="NOT_ANNOTATED_CDS"/>
    <property type="molecule type" value="Genomic_DNA"/>
</dbReference>
<dbReference type="Pfam" id="PF11759">
    <property type="entry name" value="KRTAP"/>
    <property type="match status" value="1"/>
</dbReference>
<evidence type="ECO:0000256" key="1">
    <source>
        <dbReference type="ARBA" id="ARBA00011662"/>
    </source>
</evidence>
<dbReference type="InterPro" id="IPR021743">
    <property type="entry name" value="KRTAP_type8/19/20/21/22"/>
</dbReference>
<reference evidence="4" key="2">
    <citation type="submission" date="2025-08" db="UniProtKB">
        <authorList>
            <consortium name="Ensembl"/>
        </authorList>
    </citation>
    <scope>IDENTIFICATION</scope>
    <source>
        <strain evidence="4">Thorbecke</strain>
    </source>
</reference>
<dbReference type="Proteomes" id="UP000001811">
    <property type="component" value="Chromosome 14"/>
</dbReference>
<proteinExistence type="predicted"/>
<evidence type="ECO:0000256" key="2">
    <source>
        <dbReference type="ARBA" id="ARBA00022737"/>
    </source>
</evidence>
<dbReference type="AlphaFoldDB" id="A0A5F9CAQ5"/>
<dbReference type="Ensembl" id="ENSOCUT00000047657.1">
    <property type="protein sequence ID" value="ENSOCUP00000030111.1"/>
    <property type="gene ID" value="ENSOCUG00000029903.1"/>
</dbReference>
<dbReference type="InParanoid" id="A0A5F9CAQ5"/>
<reference evidence="4" key="3">
    <citation type="submission" date="2025-09" db="UniProtKB">
        <authorList>
            <consortium name="Ensembl"/>
        </authorList>
    </citation>
    <scope>IDENTIFICATION</scope>
    <source>
        <strain evidence="4">Thorbecke</strain>
    </source>
</reference>
<reference evidence="4 5" key="1">
    <citation type="journal article" date="2011" name="Nature">
        <title>A high-resolution map of human evolutionary constraint using 29 mammals.</title>
        <authorList>
            <person name="Lindblad-Toh K."/>
            <person name="Garber M."/>
            <person name="Zuk O."/>
            <person name="Lin M.F."/>
            <person name="Parker B.J."/>
            <person name="Washietl S."/>
            <person name="Kheradpour P."/>
            <person name="Ernst J."/>
            <person name="Jordan G."/>
            <person name="Mauceli E."/>
            <person name="Ward L.D."/>
            <person name="Lowe C.B."/>
            <person name="Holloway A.K."/>
            <person name="Clamp M."/>
            <person name="Gnerre S."/>
            <person name="Alfoldi J."/>
            <person name="Beal K."/>
            <person name="Chang J."/>
            <person name="Clawson H."/>
            <person name="Cuff J."/>
            <person name="Di Palma F."/>
            <person name="Fitzgerald S."/>
            <person name="Flicek P."/>
            <person name="Guttman M."/>
            <person name="Hubisz M.J."/>
            <person name="Jaffe D.B."/>
            <person name="Jungreis I."/>
            <person name="Kent W.J."/>
            <person name="Kostka D."/>
            <person name="Lara M."/>
            <person name="Martins A.L."/>
            <person name="Massingham T."/>
            <person name="Moltke I."/>
            <person name="Raney B.J."/>
            <person name="Rasmussen M.D."/>
            <person name="Robinson J."/>
            <person name="Stark A."/>
            <person name="Vilella A.J."/>
            <person name="Wen J."/>
            <person name="Xie X."/>
            <person name="Zody M.C."/>
            <person name="Baldwin J."/>
            <person name="Bloom T."/>
            <person name="Chin C.W."/>
            <person name="Heiman D."/>
            <person name="Nicol R."/>
            <person name="Nusbaum C."/>
            <person name="Young S."/>
            <person name="Wilkinson J."/>
            <person name="Worley K.C."/>
            <person name="Kovar C.L."/>
            <person name="Muzny D.M."/>
            <person name="Gibbs R.A."/>
            <person name="Cree A."/>
            <person name="Dihn H.H."/>
            <person name="Fowler G."/>
            <person name="Jhangiani S."/>
            <person name="Joshi V."/>
            <person name="Lee S."/>
            <person name="Lewis L.R."/>
            <person name="Nazareth L.V."/>
            <person name="Okwuonu G."/>
            <person name="Santibanez J."/>
            <person name="Warren W.C."/>
            <person name="Mardis E.R."/>
            <person name="Weinstock G.M."/>
            <person name="Wilson R.K."/>
            <person name="Delehaunty K."/>
            <person name="Dooling D."/>
            <person name="Fronik C."/>
            <person name="Fulton L."/>
            <person name="Fulton B."/>
            <person name="Graves T."/>
            <person name="Minx P."/>
            <person name="Sodergren E."/>
            <person name="Birney E."/>
            <person name="Margulies E.H."/>
            <person name="Herrero J."/>
            <person name="Green E.D."/>
            <person name="Haussler D."/>
            <person name="Siepel A."/>
            <person name="Goldman N."/>
            <person name="Pollard K.S."/>
            <person name="Pedersen J.S."/>
            <person name="Lander E.S."/>
            <person name="Kellis M."/>
        </authorList>
    </citation>
    <scope>NUCLEOTIDE SEQUENCE [LARGE SCALE GENOMIC DNA]</scope>
    <source>
        <strain evidence="4 5">Thorbecke inbred</strain>
    </source>
</reference>
<keyword evidence="5" id="KW-1185">Reference proteome</keyword>
<comment type="subunit">
    <text evidence="1">Interacts with hair keratins.</text>
</comment>
<evidence type="ECO:0000256" key="3">
    <source>
        <dbReference type="ARBA" id="ARBA00022744"/>
    </source>
</evidence>
<keyword evidence="2" id="KW-0677">Repeat</keyword>